<dbReference type="EMBL" id="AZGK01000004">
    <property type="protein sequence ID" value="KRM46830.1"/>
    <property type="molecule type" value="Genomic_DNA"/>
</dbReference>
<reference evidence="1 2" key="1">
    <citation type="journal article" date="2015" name="Genome Announc.">
        <title>Expanding the biotechnology potential of lactobacilli through comparative genomics of 213 strains and associated genera.</title>
        <authorList>
            <person name="Sun Z."/>
            <person name="Harris H.M."/>
            <person name="McCann A."/>
            <person name="Guo C."/>
            <person name="Argimon S."/>
            <person name="Zhang W."/>
            <person name="Yang X."/>
            <person name="Jeffery I.B."/>
            <person name="Cooney J.C."/>
            <person name="Kagawa T.F."/>
            <person name="Liu W."/>
            <person name="Song Y."/>
            <person name="Salvetti E."/>
            <person name="Wrobel A."/>
            <person name="Rasinkangas P."/>
            <person name="Parkhill J."/>
            <person name="Rea M.C."/>
            <person name="O'Sullivan O."/>
            <person name="Ritari J."/>
            <person name="Douillard F.P."/>
            <person name="Paul Ross R."/>
            <person name="Yang R."/>
            <person name="Briner A.E."/>
            <person name="Felis G.E."/>
            <person name="de Vos W.M."/>
            <person name="Barrangou R."/>
            <person name="Klaenhammer T.R."/>
            <person name="Caufield P.W."/>
            <person name="Cui Y."/>
            <person name="Zhang H."/>
            <person name="O'Toole P.W."/>
        </authorList>
    </citation>
    <scope>NUCLEOTIDE SEQUENCE [LARGE SCALE GENOMIC DNA]</scope>
    <source>
        <strain evidence="1 2">DSM 5707</strain>
    </source>
</reference>
<dbReference type="AlphaFoldDB" id="A0A0R1YW18"/>
<protein>
    <submittedName>
        <fullName evidence="1">Uncharacterized protein</fullName>
    </submittedName>
</protein>
<dbReference type="RefSeq" id="WP_057910028.1">
    <property type="nucleotide sequence ID" value="NZ_AZGK01000004.1"/>
</dbReference>
<gene>
    <name evidence="1" type="ORF">FC51_GL001742</name>
</gene>
<name>A0A0R1YW18_9LACO</name>
<proteinExistence type="predicted"/>
<dbReference type="PATRIC" id="fig|1423784.4.peg.1777"/>
<organism evidence="1 2">
    <name type="scientific">Lentilactobacillus parabuchneri DSM 5707 = NBRC 107865</name>
    <dbReference type="NCBI Taxonomy" id="1423784"/>
    <lineage>
        <taxon>Bacteria</taxon>
        <taxon>Bacillati</taxon>
        <taxon>Bacillota</taxon>
        <taxon>Bacilli</taxon>
        <taxon>Lactobacillales</taxon>
        <taxon>Lactobacillaceae</taxon>
        <taxon>Lentilactobacillus</taxon>
    </lineage>
</organism>
<dbReference type="Proteomes" id="UP000051957">
    <property type="component" value="Unassembled WGS sequence"/>
</dbReference>
<sequence>MVKQGRFAKSKRLKQIKAIRKQTHTDTGRTIKSEDFENFVLVRYGLTLKKRLTGVDKQTVQRFLQELLRDNPPAGVWDLDSVLTQTLKEVNVHVPFKFYERLVANWPEIEHFLRREIPAVPLAQRIQIYPGSHIQEVVLRQLDANMLIFISKDNPNIFKEMTMEKMDALNDSLTSGGLIDWEKVADIFAPFGFDINTASDDGTRQWFDQLLNE</sequence>
<evidence type="ECO:0000313" key="2">
    <source>
        <dbReference type="Proteomes" id="UP000051957"/>
    </source>
</evidence>
<accession>A0A0R1YW18</accession>
<dbReference type="GeneID" id="69802344"/>
<comment type="caution">
    <text evidence="1">The sequence shown here is derived from an EMBL/GenBank/DDBJ whole genome shotgun (WGS) entry which is preliminary data.</text>
</comment>
<evidence type="ECO:0000313" key="1">
    <source>
        <dbReference type="EMBL" id="KRM46830.1"/>
    </source>
</evidence>